<gene>
    <name evidence="1" type="ORF">SDC9_143927</name>
</gene>
<protein>
    <submittedName>
        <fullName evidence="1">Uncharacterized protein</fullName>
    </submittedName>
</protein>
<evidence type="ECO:0000313" key="1">
    <source>
        <dbReference type="EMBL" id="MPM96762.1"/>
    </source>
</evidence>
<comment type="caution">
    <text evidence="1">The sequence shown here is derived from an EMBL/GenBank/DDBJ whole genome shotgun (WGS) entry which is preliminary data.</text>
</comment>
<proteinExistence type="predicted"/>
<dbReference type="EMBL" id="VSSQ01043109">
    <property type="protein sequence ID" value="MPM96762.1"/>
    <property type="molecule type" value="Genomic_DNA"/>
</dbReference>
<organism evidence="1">
    <name type="scientific">bioreactor metagenome</name>
    <dbReference type="NCBI Taxonomy" id="1076179"/>
    <lineage>
        <taxon>unclassified sequences</taxon>
        <taxon>metagenomes</taxon>
        <taxon>ecological metagenomes</taxon>
    </lineage>
</organism>
<name>A0A645E806_9ZZZZ</name>
<dbReference type="AlphaFoldDB" id="A0A645E806"/>
<sequence>MNEQATTEQLKNLTDSLYFAAKYENTELGKPTHIYVYVYAKQGEFEMNGSGWIAMRSMENKQESEIKLKAAQ</sequence>
<reference evidence="1" key="1">
    <citation type="submission" date="2019-08" db="EMBL/GenBank/DDBJ databases">
        <authorList>
            <person name="Kucharzyk K."/>
            <person name="Murdoch R.W."/>
            <person name="Higgins S."/>
            <person name="Loffler F."/>
        </authorList>
    </citation>
    <scope>NUCLEOTIDE SEQUENCE</scope>
</reference>
<accession>A0A645E806</accession>